<feature type="compositionally biased region" description="Low complexity" evidence="1">
    <location>
        <begin position="609"/>
        <end position="625"/>
    </location>
</feature>
<dbReference type="OrthoDB" id="1742140at2759"/>
<dbReference type="AlphaFoldDB" id="A0A2U1NT32"/>
<organism evidence="3 4">
    <name type="scientific">Artemisia annua</name>
    <name type="common">Sweet wormwood</name>
    <dbReference type="NCBI Taxonomy" id="35608"/>
    <lineage>
        <taxon>Eukaryota</taxon>
        <taxon>Viridiplantae</taxon>
        <taxon>Streptophyta</taxon>
        <taxon>Embryophyta</taxon>
        <taxon>Tracheophyta</taxon>
        <taxon>Spermatophyta</taxon>
        <taxon>Magnoliopsida</taxon>
        <taxon>eudicotyledons</taxon>
        <taxon>Gunneridae</taxon>
        <taxon>Pentapetalae</taxon>
        <taxon>asterids</taxon>
        <taxon>campanulids</taxon>
        <taxon>Asterales</taxon>
        <taxon>Asteraceae</taxon>
        <taxon>Asteroideae</taxon>
        <taxon>Anthemideae</taxon>
        <taxon>Artemisiinae</taxon>
        <taxon>Artemisia</taxon>
    </lineage>
</organism>
<evidence type="ECO:0000259" key="2">
    <source>
        <dbReference type="Pfam" id="PF14111"/>
    </source>
</evidence>
<feature type="compositionally biased region" description="Basic residues" evidence="1">
    <location>
        <begin position="43"/>
        <end position="56"/>
    </location>
</feature>
<feature type="compositionally biased region" description="Basic and acidic residues" evidence="1">
    <location>
        <begin position="805"/>
        <end position="819"/>
    </location>
</feature>
<dbReference type="InterPro" id="IPR025558">
    <property type="entry name" value="DUF4283"/>
</dbReference>
<dbReference type="Pfam" id="PF14111">
    <property type="entry name" value="DUF4283"/>
    <property type="match status" value="1"/>
</dbReference>
<evidence type="ECO:0000313" key="4">
    <source>
        <dbReference type="Proteomes" id="UP000245207"/>
    </source>
</evidence>
<dbReference type="STRING" id="35608.A0A2U1NT32"/>
<proteinExistence type="predicted"/>
<feature type="domain" description="DUF4283" evidence="2">
    <location>
        <begin position="331"/>
        <end position="410"/>
    </location>
</feature>
<gene>
    <name evidence="3" type="ORF">CTI12_AA232420</name>
</gene>
<dbReference type="Proteomes" id="UP000245207">
    <property type="component" value="Unassembled WGS sequence"/>
</dbReference>
<dbReference type="EMBL" id="PKPP01002237">
    <property type="protein sequence ID" value="PWA76676.1"/>
    <property type="molecule type" value="Genomic_DNA"/>
</dbReference>
<sequence>MPLEPVKPPDPLIEEFCSLTGMASDGLKHTLIDMAGNNNPSKPRGRPRGAKNRVKVKVQSPGSASVGAGALLKRLRNSKVNGKGRSHSESSPLIGKGKRPNSNNSKVDETLSKVLDRIAYDKNISSQMVFKEGIKDKDVVAKQVCKANDHCSIGMNDGSFINSPIESSKVISNDPSGVNKGDVVNGFVDPCLVSNSSDKPGMADVEHTKAVGSEKTNMDGVVYGNKGTEFVFGNSQSSKGILKSPIAGLSTTQFGPSLFYKSSSVWSSYKQGIDASKTDGTINIESFAEKMKKGVEDRELQMSFTPQFVSKNGDGSKRVAISLEDIKKGSEACALQLYGYFVGTSMDYRVVNDNLSRMWRVHGIADITKTSSGIYYFKFKNEEGMKAVLESGPWMVNNIPLVLNVWEPGIWLEKVEPSSIPIWVCIYGIPMELCNGNGIGKIFSGIGRPMLMDKLTKERCLKKDGKLDFARVLVEVSAVEELPHSIEIEYPQIGDRPAKVGKLVVKYQWQPPQCLHCQTFGHSTVLCKVRPRTEAEIAALENKKASVVNDVGGVSNNKVGVIVDEEGFVTMGKNNKPVVSSVVVQNNKQKSVLNNKTFQNRNSQVFNLRQNGNSGGSSQQGRNGNPRLQNSWKAKGVNMGSNQVKHSVKGKNVKGGVNVHKPDLVPKKVEGLVDKPSLSTKYNSNFKPKVLVRGSGSDSNASKIILEDVPVSNSFDALNDQMMADKEDEFIGGMDEEYNKVVWPKLKLEVDEVMKSGVYPSLEVKSNWALSQLDYFYHNCAKFGMEPYVNDEDVESENEGMADVMKPESVHSDGPKAEKCGPNSKQGINES</sequence>
<keyword evidence="4" id="KW-1185">Reference proteome</keyword>
<name>A0A2U1NT32_ARTAN</name>
<feature type="region of interest" description="Disordered" evidence="1">
    <location>
        <begin position="792"/>
        <end position="831"/>
    </location>
</feature>
<feature type="region of interest" description="Disordered" evidence="1">
    <location>
        <begin position="33"/>
        <end position="108"/>
    </location>
</feature>
<evidence type="ECO:0000256" key="1">
    <source>
        <dbReference type="SAM" id="MobiDB-lite"/>
    </source>
</evidence>
<reference evidence="3 4" key="1">
    <citation type="journal article" date="2018" name="Mol. Plant">
        <title>The genome of Artemisia annua provides insight into the evolution of Asteraceae family and artemisinin biosynthesis.</title>
        <authorList>
            <person name="Shen Q."/>
            <person name="Zhang L."/>
            <person name="Liao Z."/>
            <person name="Wang S."/>
            <person name="Yan T."/>
            <person name="Shi P."/>
            <person name="Liu M."/>
            <person name="Fu X."/>
            <person name="Pan Q."/>
            <person name="Wang Y."/>
            <person name="Lv Z."/>
            <person name="Lu X."/>
            <person name="Zhang F."/>
            <person name="Jiang W."/>
            <person name="Ma Y."/>
            <person name="Chen M."/>
            <person name="Hao X."/>
            <person name="Li L."/>
            <person name="Tang Y."/>
            <person name="Lv G."/>
            <person name="Zhou Y."/>
            <person name="Sun X."/>
            <person name="Brodelius P.E."/>
            <person name="Rose J.K.C."/>
            <person name="Tang K."/>
        </authorList>
    </citation>
    <scope>NUCLEOTIDE SEQUENCE [LARGE SCALE GENOMIC DNA]</scope>
    <source>
        <strain evidence="4">cv. Huhao1</strain>
        <tissue evidence="3">Leaf</tissue>
    </source>
</reference>
<feature type="compositionally biased region" description="Basic residues" evidence="1">
    <location>
        <begin position="73"/>
        <end position="85"/>
    </location>
</feature>
<feature type="region of interest" description="Disordered" evidence="1">
    <location>
        <begin position="608"/>
        <end position="633"/>
    </location>
</feature>
<dbReference type="InterPro" id="IPR040256">
    <property type="entry name" value="At4g02000-like"/>
</dbReference>
<dbReference type="PANTHER" id="PTHR31286">
    <property type="entry name" value="GLYCINE-RICH CELL WALL STRUCTURAL PROTEIN 1.8-LIKE"/>
    <property type="match status" value="1"/>
</dbReference>
<dbReference type="PANTHER" id="PTHR31286:SF180">
    <property type="entry name" value="OS10G0362600 PROTEIN"/>
    <property type="match status" value="1"/>
</dbReference>
<protein>
    <recommendedName>
        <fullName evidence="2">DUF4283 domain-containing protein</fullName>
    </recommendedName>
</protein>
<comment type="caution">
    <text evidence="3">The sequence shown here is derived from an EMBL/GenBank/DDBJ whole genome shotgun (WGS) entry which is preliminary data.</text>
</comment>
<evidence type="ECO:0000313" key="3">
    <source>
        <dbReference type="EMBL" id="PWA76676.1"/>
    </source>
</evidence>
<accession>A0A2U1NT32</accession>